<dbReference type="AlphaFoldDB" id="A0A9W6ZIJ3"/>
<proteinExistence type="predicted"/>
<evidence type="ECO:0000313" key="19">
    <source>
        <dbReference type="EMBL" id="GMH50650.1"/>
    </source>
</evidence>
<feature type="compositionally biased region" description="Low complexity" evidence="15">
    <location>
        <begin position="12"/>
        <end position="27"/>
    </location>
</feature>
<dbReference type="Gene3D" id="1.20.120.1750">
    <property type="match status" value="1"/>
</dbReference>
<evidence type="ECO:0000256" key="3">
    <source>
        <dbReference type="ARBA" id="ARBA00004906"/>
    </source>
</evidence>
<evidence type="ECO:0000256" key="6">
    <source>
        <dbReference type="ARBA" id="ARBA00022692"/>
    </source>
</evidence>
<evidence type="ECO:0000259" key="17">
    <source>
        <dbReference type="PROSITE" id="PS50089"/>
    </source>
</evidence>
<keyword evidence="13 16" id="KW-0472">Membrane</keyword>
<dbReference type="Gene3D" id="3.30.40.10">
    <property type="entry name" value="Zinc/RING finger domain, C3HC4 (zinc finger)"/>
    <property type="match status" value="1"/>
</dbReference>
<comment type="subcellular location">
    <subcellularLocation>
        <location evidence="2">Membrane</location>
        <topology evidence="2">Single-pass membrane protein</topology>
    </subcellularLocation>
</comment>
<comment type="caution">
    <text evidence="19">The sequence shown here is derived from an EMBL/GenBank/DDBJ whole genome shotgun (WGS) entry which is preliminary data.</text>
</comment>
<evidence type="ECO:0000256" key="12">
    <source>
        <dbReference type="ARBA" id="ARBA00022989"/>
    </source>
</evidence>
<evidence type="ECO:0000256" key="13">
    <source>
        <dbReference type="ARBA" id="ARBA00023136"/>
    </source>
</evidence>
<feature type="transmembrane region" description="Helical" evidence="16">
    <location>
        <begin position="418"/>
        <end position="436"/>
    </location>
</feature>
<keyword evidence="20" id="KW-1185">Reference proteome</keyword>
<feature type="domain" description="RING-type" evidence="17">
    <location>
        <begin position="101"/>
        <end position="154"/>
    </location>
</feature>
<dbReference type="InterPro" id="IPR017907">
    <property type="entry name" value="Znf_RING_CS"/>
</dbReference>
<protein>
    <recommendedName>
        <fullName evidence="4">RBR-type E3 ubiquitin transferase</fullName>
        <ecNumber evidence="4">2.3.2.31</ecNumber>
    </recommendedName>
</protein>
<dbReference type="InterPro" id="IPR013083">
    <property type="entry name" value="Znf_RING/FYVE/PHD"/>
</dbReference>
<dbReference type="GO" id="GO:0005737">
    <property type="term" value="C:cytoplasm"/>
    <property type="evidence" value="ECO:0007669"/>
    <property type="project" value="UniProtKB-ARBA"/>
</dbReference>
<keyword evidence="10" id="KW-0833">Ubl conjugation pathway</keyword>
<dbReference type="PANTHER" id="PTHR22770">
    <property type="entry name" value="UBIQUITIN CONJUGATING ENZYME 7 INTERACTING PROTEIN-RELATED"/>
    <property type="match status" value="1"/>
</dbReference>
<evidence type="ECO:0000313" key="20">
    <source>
        <dbReference type="Proteomes" id="UP001165082"/>
    </source>
</evidence>
<organism evidence="19 20">
    <name type="scientific">Triparma retinervis</name>
    <dbReference type="NCBI Taxonomy" id="2557542"/>
    <lineage>
        <taxon>Eukaryota</taxon>
        <taxon>Sar</taxon>
        <taxon>Stramenopiles</taxon>
        <taxon>Ochrophyta</taxon>
        <taxon>Bolidophyceae</taxon>
        <taxon>Parmales</taxon>
        <taxon>Triparmaceae</taxon>
        <taxon>Triparma</taxon>
    </lineage>
</organism>
<keyword evidence="6 16" id="KW-0812">Transmembrane</keyword>
<dbReference type="Proteomes" id="UP001165082">
    <property type="component" value="Unassembled WGS sequence"/>
</dbReference>
<evidence type="ECO:0000256" key="9">
    <source>
        <dbReference type="ARBA" id="ARBA00022771"/>
    </source>
</evidence>
<dbReference type="InterPro" id="IPR027370">
    <property type="entry name" value="Znf-RING_euk"/>
</dbReference>
<comment type="pathway">
    <text evidence="3">Protein modification; protein ubiquitination.</text>
</comment>
<feature type="region of interest" description="Disordered" evidence="15">
    <location>
        <begin position="1"/>
        <end position="27"/>
    </location>
</feature>
<dbReference type="SMART" id="SM00184">
    <property type="entry name" value="RING"/>
    <property type="match status" value="2"/>
</dbReference>
<dbReference type="Pfam" id="PF22191">
    <property type="entry name" value="IBR_1"/>
    <property type="match status" value="1"/>
</dbReference>
<feature type="transmembrane region" description="Helical" evidence="16">
    <location>
        <begin position="392"/>
        <end position="412"/>
    </location>
</feature>
<dbReference type="GO" id="GO:0008270">
    <property type="term" value="F:zinc ion binding"/>
    <property type="evidence" value="ECO:0007669"/>
    <property type="project" value="UniProtKB-KW"/>
</dbReference>
<dbReference type="InterPro" id="IPR047548">
    <property type="entry name" value="Rcat_RBR_RNF14"/>
</dbReference>
<feature type="domain" description="RING-type" evidence="18">
    <location>
        <begin position="97"/>
        <end position="332"/>
    </location>
</feature>
<dbReference type="CDD" id="cd20354">
    <property type="entry name" value="Rcat_RBR_RNF14"/>
    <property type="match status" value="1"/>
</dbReference>
<keyword evidence="12 16" id="KW-1133">Transmembrane helix</keyword>
<evidence type="ECO:0000256" key="15">
    <source>
        <dbReference type="SAM" id="MobiDB-lite"/>
    </source>
</evidence>
<evidence type="ECO:0000256" key="14">
    <source>
        <dbReference type="PROSITE-ProRule" id="PRU00175"/>
    </source>
</evidence>
<keyword evidence="9 14" id="KW-0863">Zinc-finger</keyword>
<keyword evidence="11" id="KW-0862">Zinc</keyword>
<evidence type="ECO:0000256" key="10">
    <source>
        <dbReference type="ARBA" id="ARBA00022786"/>
    </source>
</evidence>
<dbReference type="PROSITE" id="PS50089">
    <property type="entry name" value="ZF_RING_2"/>
    <property type="match status" value="1"/>
</dbReference>
<dbReference type="PROSITE" id="PS51873">
    <property type="entry name" value="TRIAD"/>
    <property type="match status" value="1"/>
</dbReference>
<dbReference type="GO" id="GO:0061630">
    <property type="term" value="F:ubiquitin protein ligase activity"/>
    <property type="evidence" value="ECO:0007669"/>
    <property type="project" value="UniProtKB-EC"/>
</dbReference>
<dbReference type="EMBL" id="BRXZ01000680">
    <property type="protein sequence ID" value="GMH50650.1"/>
    <property type="molecule type" value="Genomic_DNA"/>
</dbReference>
<keyword evidence="8" id="KW-0677">Repeat</keyword>
<dbReference type="GO" id="GO:0031090">
    <property type="term" value="C:organelle membrane"/>
    <property type="evidence" value="ECO:0007669"/>
    <property type="project" value="UniProtKB-ARBA"/>
</dbReference>
<dbReference type="SUPFAM" id="SSF57850">
    <property type="entry name" value="RING/U-box"/>
    <property type="match status" value="3"/>
</dbReference>
<reference evidence="19" key="1">
    <citation type="submission" date="2022-07" db="EMBL/GenBank/DDBJ databases">
        <title>Genome analysis of Parmales, a sister group of diatoms, reveals the evolutionary specialization of diatoms from phago-mixotrophs to photoautotrophs.</title>
        <authorList>
            <person name="Ban H."/>
            <person name="Sato S."/>
            <person name="Yoshikawa S."/>
            <person name="Kazumasa Y."/>
            <person name="Nakamura Y."/>
            <person name="Ichinomiya M."/>
            <person name="Saitoh K."/>
            <person name="Sato N."/>
            <person name="Blanc-Mathieu R."/>
            <person name="Endo H."/>
            <person name="Kuwata A."/>
            <person name="Ogata H."/>
        </authorList>
    </citation>
    <scope>NUCLEOTIDE SEQUENCE</scope>
</reference>
<evidence type="ECO:0000256" key="1">
    <source>
        <dbReference type="ARBA" id="ARBA00001798"/>
    </source>
</evidence>
<keyword evidence="7" id="KW-0479">Metal-binding</keyword>
<evidence type="ECO:0000259" key="18">
    <source>
        <dbReference type="PROSITE" id="PS51873"/>
    </source>
</evidence>
<evidence type="ECO:0000256" key="11">
    <source>
        <dbReference type="ARBA" id="ARBA00022833"/>
    </source>
</evidence>
<keyword evidence="5" id="KW-0808">Transferase</keyword>
<dbReference type="PROSITE" id="PS00518">
    <property type="entry name" value="ZF_RING_1"/>
    <property type="match status" value="1"/>
</dbReference>
<name>A0A9W6ZIJ3_9STRA</name>
<comment type="catalytic activity">
    <reaction evidence="1">
        <text>[E2 ubiquitin-conjugating enzyme]-S-ubiquitinyl-L-cysteine + [acceptor protein]-L-lysine = [E2 ubiquitin-conjugating enzyme]-L-cysteine + [acceptor protein]-N(6)-ubiquitinyl-L-lysine.</text>
        <dbReference type="EC" id="2.3.2.31"/>
    </reaction>
</comment>
<dbReference type="InterPro" id="IPR051628">
    <property type="entry name" value="LUBAC_E3_Ligases"/>
</dbReference>
<evidence type="ECO:0000256" key="5">
    <source>
        <dbReference type="ARBA" id="ARBA00022679"/>
    </source>
</evidence>
<accession>A0A9W6ZIJ3</accession>
<feature type="transmembrane region" description="Helical" evidence="16">
    <location>
        <begin position="355"/>
        <end position="380"/>
    </location>
</feature>
<gene>
    <name evidence="19" type="ORF">TrRE_jg5572</name>
</gene>
<dbReference type="InterPro" id="IPR001841">
    <property type="entry name" value="Znf_RING"/>
</dbReference>
<evidence type="ECO:0000256" key="16">
    <source>
        <dbReference type="SAM" id="Phobius"/>
    </source>
</evidence>
<dbReference type="OrthoDB" id="205060at2759"/>
<evidence type="ECO:0000256" key="8">
    <source>
        <dbReference type="ARBA" id="ARBA00022737"/>
    </source>
</evidence>
<evidence type="ECO:0000256" key="4">
    <source>
        <dbReference type="ARBA" id="ARBA00012251"/>
    </source>
</evidence>
<evidence type="ECO:0000256" key="7">
    <source>
        <dbReference type="ARBA" id="ARBA00022723"/>
    </source>
</evidence>
<dbReference type="FunFam" id="3.30.40.10:FF:000051">
    <property type="entry name" value="RBR-type E3 ubiquitin transferase"/>
    <property type="match status" value="1"/>
</dbReference>
<evidence type="ECO:0000256" key="2">
    <source>
        <dbReference type="ARBA" id="ARBA00004167"/>
    </source>
</evidence>
<dbReference type="Pfam" id="PF13445">
    <property type="entry name" value="zf-RING_UBOX"/>
    <property type="match status" value="1"/>
</dbReference>
<dbReference type="EC" id="2.3.2.31" evidence="4"/>
<dbReference type="InterPro" id="IPR044066">
    <property type="entry name" value="TRIAD_supradom"/>
</dbReference>
<sequence length="505" mass="55087">MSFRSPEPVTRATSAPPSSSNFSSSSQSDASALGNYGGARFHSLRTNITGVIEDGVSSPRRHAAPRATSLLVRATSLFSSTVMETPSFFFPGLFRPSTYTCQICLDTLNSTEDEDYDPYVLENCTHVFCKGCLNSYLKSKVTEGVVAITCCFCKNSDDPSRPPRTCSTALSDRDIKTILLGQEGGEKVFEKYKRFKFDKENEHSRRCATCDTAQVNDSGMNSMGKINRPAMMCVQCGVEYCYYHSNSHPGISCEEYEEKEEEANKVNSQFIRQFAKPCPQCKMLVSKSGGCNQMKCTKCGCYFCWLCNAKVDAGTFPTHYQWWNLAGCPNMQMNESIAPSRGDVFRAKGLAVLQLIFLTAPSLALSIVSSILCCFCLDLVGETKKDKVENCMSLWGNILTVLIAIPIGLAAIGALVVLFPAWCVIYSLYATAMSILNPSSLTRKRSAGSRGSRGSWGSLSAIISRRSSGEQSLSGFGQSGESASLQTFDVRVEVMEEGFSPGLAG</sequence>